<evidence type="ECO:0008006" key="4">
    <source>
        <dbReference type="Google" id="ProtNLM"/>
    </source>
</evidence>
<dbReference type="Proteomes" id="UP000464507">
    <property type="component" value="Chromosome"/>
</dbReference>
<dbReference type="PROSITE" id="PS00409">
    <property type="entry name" value="PROKAR_NTER_METHYL"/>
    <property type="match status" value="1"/>
</dbReference>
<feature type="transmembrane region" description="Helical" evidence="1">
    <location>
        <begin position="43"/>
        <end position="64"/>
    </location>
</feature>
<dbReference type="InterPro" id="IPR053139">
    <property type="entry name" value="Surface_bspA-like"/>
</dbReference>
<evidence type="ECO:0000256" key="1">
    <source>
        <dbReference type="SAM" id="Phobius"/>
    </source>
</evidence>
<dbReference type="PANTHER" id="PTHR45661">
    <property type="entry name" value="SURFACE ANTIGEN"/>
    <property type="match status" value="1"/>
</dbReference>
<dbReference type="Gene3D" id="3.80.10.10">
    <property type="entry name" value="Ribonuclease Inhibitor"/>
    <property type="match status" value="2"/>
</dbReference>
<dbReference type="InterPro" id="IPR026906">
    <property type="entry name" value="LRR_5"/>
</dbReference>
<keyword evidence="3" id="KW-1185">Reference proteome</keyword>
<dbReference type="Gene3D" id="3.30.700.10">
    <property type="entry name" value="Glycoprotein, Type 4 Pilin"/>
    <property type="match status" value="1"/>
</dbReference>
<sequence length="497" mass="51815">MVFIDRTRHDATSTPRRNTMMHKARRLITAIVERARGFTLVELLITVVIIAILTAIAVPAYIFVVANAQDSAAKQQLSSVRSAQQIHQTTKSVFVGGAQLASSGLLKVPATVSVAASSAGDCFTAMSLSDSKKMFWVDSWTPSPTLYSPGVSVSDCVPLGGMATDLNPAAPNAQSDFTWTTASGFATVTGYTGTRADVVIPDTFTNGAGSYPLRTIKNSSFTGNTVIKTVVIPEGVKTVGFDAFSYTNLTSVVLPESLTGIQSSAFRGAKLSTVSIPDSVTYIDYGAFRDNALTAVKLPAGLTVVADQTFMGNLLTSVDIPQTVARIGISAFSTNDLTGVTLPSGLTILDQNSFFRNEITSIVLPNGLTTLALASFGDNLISTVVIPPSVAVVGSYAFSNNPVTSLTIPAGVTTIGSYAFQSSMLTAVTFPSSVTSIGAEAFRSSTLANAYFEGGAPATFTTKGTSGSLGSAATVRHRSGATGFTSPTWFGYTTAVY</sequence>
<accession>A0A7L5AJJ4</accession>
<dbReference type="InterPro" id="IPR012902">
    <property type="entry name" value="N_methyl_site"/>
</dbReference>
<name>A0A7L5AJJ4_9MICO</name>
<proteinExistence type="predicted"/>
<dbReference type="SUPFAM" id="SSF54523">
    <property type="entry name" value="Pili subunits"/>
    <property type="match status" value="1"/>
</dbReference>
<dbReference type="EMBL" id="CP017146">
    <property type="protein sequence ID" value="QHO69564.1"/>
    <property type="molecule type" value="Genomic_DNA"/>
</dbReference>
<evidence type="ECO:0000313" key="2">
    <source>
        <dbReference type="EMBL" id="QHO69564.1"/>
    </source>
</evidence>
<dbReference type="InterPro" id="IPR045584">
    <property type="entry name" value="Pilin-like"/>
</dbReference>
<protein>
    <recommendedName>
        <fullName evidence="4">Prepilin-type N-terminal cleavage/methylation domain-containing protein</fullName>
    </recommendedName>
</protein>
<organism evidence="2 3">
    <name type="scientific">Marisediminicola antarctica</name>
    <dbReference type="NCBI Taxonomy" id="674079"/>
    <lineage>
        <taxon>Bacteria</taxon>
        <taxon>Bacillati</taxon>
        <taxon>Actinomycetota</taxon>
        <taxon>Actinomycetes</taxon>
        <taxon>Micrococcales</taxon>
        <taxon>Microbacteriaceae</taxon>
        <taxon>Marisediminicola</taxon>
    </lineage>
</organism>
<keyword evidence="1" id="KW-1133">Transmembrane helix</keyword>
<dbReference type="KEGG" id="mant:BHD05_07835"/>
<dbReference type="AlphaFoldDB" id="A0A7L5AJJ4"/>
<dbReference type="Pfam" id="PF07963">
    <property type="entry name" value="N_methyl"/>
    <property type="match status" value="1"/>
</dbReference>
<keyword evidence="1" id="KW-0812">Transmembrane</keyword>
<dbReference type="PANTHER" id="PTHR45661:SF3">
    <property type="entry name" value="IG-LIKE DOMAIN-CONTAINING PROTEIN"/>
    <property type="match status" value="1"/>
</dbReference>
<gene>
    <name evidence="2" type="ORF">BHD05_07835</name>
</gene>
<dbReference type="Pfam" id="PF13306">
    <property type="entry name" value="LRR_5"/>
    <property type="match status" value="2"/>
</dbReference>
<dbReference type="NCBIfam" id="TIGR02532">
    <property type="entry name" value="IV_pilin_GFxxxE"/>
    <property type="match status" value="1"/>
</dbReference>
<keyword evidence="1" id="KW-0472">Membrane</keyword>
<evidence type="ECO:0000313" key="3">
    <source>
        <dbReference type="Proteomes" id="UP000464507"/>
    </source>
</evidence>
<reference evidence="2 3" key="1">
    <citation type="submission" date="2016-09" db="EMBL/GenBank/DDBJ databases">
        <title>Complete genome sequence of microbes from the polar regions.</title>
        <authorList>
            <person name="Liao L."/>
            <person name="Chen B."/>
        </authorList>
    </citation>
    <scope>NUCLEOTIDE SEQUENCE [LARGE SCALE GENOMIC DNA]</scope>
    <source>
        <strain evidence="2 3">ZS314</strain>
    </source>
</reference>
<dbReference type="InterPro" id="IPR032675">
    <property type="entry name" value="LRR_dom_sf"/>
</dbReference>